<dbReference type="SUPFAM" id="SSF50475">
    <property type="entry name" value="FMN-binding split barrel"/>
    <property type="match status" value="1"/>
</dbReference>
<proteinExistence type="inferred from homology"/>
<keyword evidence="2" id="KW-0285">Flavoprotein</keyword>
<dbReference type="PANTHER" id="PTHR33798">
    <property type="entry name" value="FLAVOPROTEIN OXYGENASE"/>
    <property type="match status" value="1"/>
</dbReference>
<name>A0ABR1HT64_9HYPO</name>
<dbReference type="EMBL" id="JAZAVJ010000004">
    <property type="protein sequence ID" value="KAK7424420.1"/>
    <property type="molecule type" value="Genomic_DNA"/>
</dbReference>
<sequence>MSSETKLYSPRYPHFKEDEFKRPGWDSLSSFRYTKTLNPEWQYGDGGNGSDSGSASTKHECIDPFEEGRSSFLNYKLLTTAIVPRPIAFLSTRNKDGKLNIAPFSYFNYFNHDPPIFVVGFGTNTTKPNGYLQDTVRNIRETGECVLNIISESFIEAANTTGAAAPAEVSEWEISGLTPVFDCKTVSAPRVKEAIFSMEAKVDTMKEIMSRAVEGKISGTLGIFDGTRFWVREDAIDDAKSTVDPAILRPVGRYASIGYTRTIENFELPTPDFEIDIGGFKGINKIRMKKEANV</sequence>
<comment type="cofactor">
    <cofactor evidence="1">
        <name>FMN</name>
        <dbReference type="ChEBI" id="CHEBI:58210"/>
    </cofactor>
</comment>
<evidence type="ECO:0000256" key="1">
    <source>
        <dbReference type="ARBA" id="ARBA00001917"/>
    </source>
</evidence>
<protein>
    <recommendedName>
        <fullName evidence="5">Flavin reductase like domain-containing protein</fullName>
    </recommendedName>
</protein>
<comment type="similarity">
    <text evidence="4">Belongs to the flavoredoxin family.</text>
</comment>
<gene>
    <name evidence="6" type="ORF">QQX98_000385</name>
</gene>
<evidence type="ECO:0000259" key="5">
    <source>
        <dbReference type="Pfam" id="PF01613"/>
    </source>
</evidence>
<dbReference type="InterPro" id="IPR002563">
    <property type="entry name" value="Flavin_Rdtase-like_dom"/>
</dbReference>
<feature type="domain" description="Flavin reductase like" evidence="5">
    <location>
        <begin position="83"/>
        <end position="205"/>
    </location>
</feature>
<keyword evidence="7" id="KW-1185">Reference proteome</keyword>
<comment type="caution">
    <text evidence="6">The sequence shown here is derived from an EMBL/GenBank/DDBJ whole genome shotgun (WGS) entry which is preliminary data.</text>
</comment>
<dbReference type="PANTHER" id="PTHR33798:SF5">
    <property type="entry name" value="FLAVIN REDUCTASE LIKE DOMAIN-CONTAINING PROTEIN"/>
    <property type="match status" value="1"/>
</dbReference>
<reference evidence="6 7" key="1">
    <citation type="journal article" date="2025" name="Microbiol. Resour. Announc.">
        <title>Draft genome sequences for Neonectria magnoliae and Neonectria punicea, canker pathogens of Liriodendron tulipifera and Acer saccharum in West Virginia.</title>
        <authorList>
            <person name="Petronek H.M."/>
            <person name="Kasson M.T."/>
            <person name="Metheny A.M."/>
            <person name="Stauder C.M."/>
            <person name="Lovett B."/>
            <person name="Lynch S.C."/>
            <person name="Garnas J.R."/>
            <person name="Kasson L.R."/>
            <person name="Stajich J.E."/>
        </authorList>
    </citation>
    <scope>NUCLEOTIDE SEQUENCE [LARGE SCALE GENOMIC DNA]</scope>
    <source>
        <strain evidence="6 7">NRRL 64653</strain>
    </source>
</reference>
<evidence type="ECO:0000256" key="4">
    <source>
        <dbReference type="ARBA" id="ARBA00038054"/>
    </source>
</evidence>
<evidence type="ECO:0000256" key="3">
    <source>
        <dbReference type="ARBA" id="ARBA00022643"/>
    </source>
</evidence>
<accession>A0ABR1HT64</accession>
<evidence type="ECO:0000313" key="7">
    <source>
        <dbReference type="Proteomes" id="UP001498476"/>
    </source>
</evidence>
<dbReference type="Gene3D" id="2.30.110.10">
    <property type="entry name" value="Electron Transport, Fmn-binding Protein, Chain A"/>
    <property type="match status" value="1"/>
</dbReference>
<evidence type="ECO:0000256" key="2">
    <source>
        <dbReference type="ARBA" id="ARBA00022630"/>
    </source>
</evidence>
<dbReference type="InterPro" id="IPR012349">
    <property type="entry name" value="Split_barrel_FMN-bd"/>
</dbReference>
<dbReference type="Proteomes" id="UP001498476">
    <property type="component" value="Unassembled WGS sequence"/>
</dbReference>
<dbReference type="Pfam" id="PF01613">
    <property type="entry name" value="Flavin_Reduct"/>
    <property type="match status" value="1"/>
</dbReference>
<organism evidence="6 7">
    <name type="scientific">Neonectria punicea</name>
    <dbReference type="NCBI Taxonomy" id="979145"/>
    <lineage>
        <taxon>Eukaryota</taxon>
        <taxon>Fungi</taxon>
        <taxon>Dikarya</taxon>
        <taxon>Ascomycota</taxon>
        <taxon>Pezizomycotina</taxon>
        <taxon>Sordariomycetes</taxon>
        <taxon>Hypocreomycetidae</taxon>
        <taxon>Hypocreales</taxon>
        <taxon>Nectriaceae</taxon>
        <taxon>Neonectria</taxon>
    </lineage>
</organism>
<keyword evidence="3" id="KW-0288">FMN</keyword>
<evidence type="ECO:0000313" key="6">
    <source>
        <dbReference type="EMBL" id="KAK7424420.1"/>
    </source>
</evidence>